<dbReference type="EMBL" id="JBDIME010000019">
    <property type="protein sequence ID" value="MEN2791637.1"/>
    <property type="molecule type" value="Genomic_DNA"/>
</dbReference>
<dbReference type="InterPro" id="IPR009325">
    <property type="entry name" value="DUF983"/>
</dbReference>
<reference evidence="3 4" key="1">
    <citation type="submission" date="2024-05" db="EMBL/GenBank/DDBJ databases">
        <authorList>
            <person name="Liu Q."/>
            <person name="Xin Y.-H."/>
        </authorList>
    </citation>
    <scope>NUCLEOTIDE SEQUENCE [LARGE SCALE GENOMIC DNA]</scope>
    <source>
        <strain evidence="3 4">CGMCC 1.10181</strain>
    </source>
</reference>
<gene>
    <name evidence="3" type="ORF">ABC974_18540</name>
</gene>
<keyword evidence="4" id="KW-1185">Reference proteome</keyword>
<organism evidence="3 4">
    <name type="scientific">Sphingomonas oligophenolica</name>
    <dbReference type="NCBI Taxonomy" id="301154"/>
    <lineage>
        <taxon>Bacteria</taxon>
        <taxon>Pseudomonadati</taxon>
        <taxon>Pseudomonadota</taxon>
        <taxon>Alphaproteobacteria</taxon>
        <taxon>Sphingomonadales</taxon>
        <taxon>Sphingomonadaceae</taxon>
        <taxon>Sphingomonas</taxon>
    </lineage>
</organism>
<dbReference type="Proteomes" id="UP001419910">
    <property type="component" value="Unassembled WGS sequence"/>
</dbReference>
<keyword evidence="2" id="KW-0472">Membrane</keyword>
<keyword evidence="2" id="KW-1133">Transmembrane helix</keyword>
<dbReference type="Pfam" id="PF06170">
    <property type="entry name" value="DUF983"/>
    <property type="match status" value="1"/>
</dbReference>
<feature type="region of interest" description="Disordered" evidence="1">
    <location>
        <begin position="157"/>
        <end position="195"/>
    </location>
</feature>
<dbReference type="RefSeq" id="WP_343892112.1">
    <property type="nucleotide sequence ID" value="NZ_BAAAEH010000050.1"/>
</dbReference>
<sequence length="195" mass="22005">MPETVSPVDYRLKREKPTISRRLRNLLPTRRFGQLLAPRTIWIALWRGCRDRCPACDGAPLFGKFLKPLDHCPACGQDWTHHNADDFPPYIVILVTGHVVVTGMALVETTFHPPSWVHIALWIPLIITLTIGLIQPAKGGVIAYQWWHGMGGFGERQPLKAPEPASTVSTPLPGIEYHRRRAARSRQRVKRTGGR</sequence>
<evidence type="ECO:0000256" key="2">
    <source>
        <dbReference type="SAM" id="Phobius"/>
    </source>
</evidence>
<name>A0ABU9Y742_9SPHN</name>
<evidence type="ECO:0000313" key="4">
    <source>
        <dbReference type="Proteomes" id="UP001419910"/>
    </source>
</evidence>
<feature type="compositionally biased region" description="Basic residues" evidence="1">
    <location>
        <begin position="178"/>
        <end position="195"/>
    </location>
</feature>
<feature type="transmembrane region" description="Helical" evidence="2">
    <location>
        <begin position="87"/>
        <end position="107"/>
    </location>
</feature>
<accession>A0ABU9Y742</accession>
<evidence type="ECO:0000313" key="3">
    <source>
        <dbReference type="EMBL" id="MEN2791637.1"/>
    </source>
</evidence>
<feature type="transmembrane region" description="Helical" evidence="2">
    <location>
        <begin position="119"/>
        <end position="137"/>
    </location>
</feature>
<evidence type="ECO:0000256" key="1">
    <source>
        <dbReference type="SAM" id="MobiDB-lite"/>
    </source>
</evidence>
<comment type="caution">
    <text evidence="3">The sequence shown here is derived from an EMBL/GenBank/DDBJ whole genome shotgun (WGS) entry which is preliminary data.</text>
</comment>
<protein>
    <submittedName>
        <fullName evidence="3">DUF983 domain-containing protein</fullName>
    </submittedName>
</protein>
<keyword evidence="2" id="KW-0812">Transmembrane</keyword>
<proteinExistence type="predicted"/>